<dbReference type="Proteomes" id="UP000688947">
    <property type="component" value="Unassembled WGS sequence"/>
</dbReference>
<name>A0A8T1U073_9STRA</name>
<gene>
    <name evidence="1" type="ORF">JG687_00013047</name>
</gene>
<evidence type="ECO:0000313" key="2">
    <source>
        <dbReference type="Proteomes" id="UP000688947"/>
    </source>
</evidence>
<evidence type="ECO:0000313" key="1">
    <source>
        <dbReference type="EMBL" id="KAG6952357.1"/>
    </source>
</evidence>
<accession>A0A8T1U073</accession>
<organism evidence="1 2">
    <name type="scientific">Phytophthora cactorum</name>
    <dbReference type="NCBI Taxonomy" id="29920"/>
    <lineage>
        <taxon>Eukaryota</taxon>
        <taxon>Sar</taxon>
        <taxon>Stramenopiles</taxon>
        <taxon>Oomycota</taxon>
        <taxon>Peronosporomycetes</taxon>
        <taxon>Peronosporales</taxon>
        <taxon>Peronosporaceae</taxon>
        <taxon>Phytophthora</taxon>
    </lineage>
</organism>
<dbReference type="EMBL" id="JAENGZ010000926">
    <property type="protein sequence ID" value="KAG6952357.1"/>
    <property type="molecule type" value="Genomic_DNA"/>
</dbReference>
<evidence type="ECO:0008006" key="3">
    <source>
        <dbReference type="Google" id="ProtNLM"/>
    </source>
</evidence>
<protein>
    <recommendedName>
        <fullName evidence="3">PiggyBac transposable element-derived protein domain-containing protein</fullName>
    </recommendedName>
</protein>
<dbReference type="OrthoDB" id="121467at2759"/>
<dbReference type="AlphaFoldDB" id="A0A8T1U073"/>
<comment type="caution">
    <text evidence="1">The sequence shown here is derived from an EMBL/GenBank/DDBJ whole genome shotgun (WGS) entry which is preliminary data.</text>
</comment>
<sequence length="114" mass="12499">MHLHSRIIAKRTIRGIRYDHWYKGSTIKGKKHVSPGNILVVDDCRSARKRREAKYTHDGLPRKTKIACKPESKETELKSLADGDSGVLLGFELVGGAVVTAKKSTSASLGKGTQ</sequence>
<proteinExistence type="predicted"/>
<reference evidence="1" key="1">
    <citation type="submission" date="2021-01" db="EMBL/GenBank/DDBJ databases">
        <title>Phytophthora aleatoria, a newly-described species from Pinus radiata is distinct from Phytophthora cactorum isolates based on comparative genomics.</title>
        <authorList>
            <person name="Mcdougal R."/>
            <person name="Panda P."/>
            <person name="Williams N."/>
            <person name="Studholme D.J."/>
        </authorList>
    </citation>
    <scope>NUCLEOTIDE SEQUENCE</scope>
    <source>
        <strain evidence="1">NZFS 3830</strain>
    </source>
</reference>